<keyword evidence="3 5" id="KW-0808">Transferase</keyword>
<dbReference type="PANTHER" id="PTHR42885">
    <property type="entry name" value="HISTIDINOL-PHOSPHATE AMINOTRANSFERASE-RELATED"/>
    <property type="match status" value="1"/>
</dbReference>
<dbReference type="Gene3D" id="3.40.640.10">
    <property type="entry name" value="Type I PLP-dependent aspartate aminotransferase-like (Major domain)"/>
    <property type="match status" value="1"/>
</dbReference>
<dbReference type="GO" id="GO:0030170">
    <property type="term" value="F:pyridoxal phosphate binding"/>
    <property type="evidence" value="ECO:0007669"/>
    <property type="project" value="InterPro"/>
</dbReference>
<feature type="domain" description="Aminotransferase class I/classII large" evidence="6">
    <location>
        <begin position="23"/>
        <end position="340"/>
    </location>
</feature>
<evidence type="ECO:0000256" key="4">
    <source>
        <dbReference type="ARBA" id="ARBA00022898"/>
    </source>
</evidence>
<dbReference type="RefSeq" id="WP_100176313.1">
    <property type="nucleotide sequence ID" value="NZ_LFJC01000003.1"/>
</dbReference>
<dbReference type="Gene3D" id="3.90.1150.10">
    <property type="entry name" value="Aspartate Aminotransferase, domain 1"/>
    <property type="match status" value="1"/>
</dbReference>
<evidence type="ECO:0000256" key="5">
    <source>
        <dbReference type="RuleBase" id="RU000481"/>
    </source>
</evidence>
<evidence type="ECO:0000313" key="7">
    <source>
        <dbReference type="EMBL" id="PIT01094.1"/>
    </source>
</evidence>
<dbReference type="EMBL" id="LFJC01000003">
    <property type="protein sequence ID" value="PIT01094.1"/>
    <property type="molecule type" value="Genomic_DNA"/>
</dbReference>
<keyword evidence="4" id="KW-0663">Pyridoxal phosphate</keyword>
<comment type="caution">
    <text evidence="7">The sequence shown here is derived from an EMBL/GenBank/DDBJ whole genome shotgun (WGS) entry which is preliminary data.</text>
</comment>
<dbReference type="SUPFAM" id="SSF53383">
    <property type="entry name" value="PLP-dependent transferases"/>
    <property type="match status" value="1"/>
</dbReference>
<sequence length="351" mass="38484">MRRLVHRTHWSDQKISSTHAFRLDRNENCDAGYHAKLEALFLPTLASDVLWQYPDLHGAYQKLAEIAHLPAERFLLSAGSEQAIRAVLYAHSPMKLSHRVAPRLFYAEPTYAMVAVYGQLFGYDLAPIPYRYDPSVPGFLLDWSAFLTAGPDDIVYLAGPDNLTGTCLESAALECISASGPTVIVDHAYVDFADADVVTQQALVDRYANVFITLSFSKMGAAAGLRLGAVYSQASNIERLYEDKPMYEVSGLACTYLKFVADNIDLVKATIASLREGKAQLESELVARGATSIPSWGNYSLFASGSRVISHLQEIAAVRSFALDDADFVRVTATDPHSVRAIVGVIDGKLR</sequence>
<comment type="similarity">
    <text evidence="5">Belongs to the class-I pyridoxal-phosphate-dependent aminotransferase family.</text>
</comment>
<name>A0A2M6U915_9BRAD</name>
<dbReference type="InterPro" id="IPR015424">
    <property type="entry name" value="PyrdxlP-dep_Trfase"/>
</dbReference>
<dbReference type="InterPro" id="IPR004839">
    <property type="entry name" value="Aminotransferase_I/II_large"/>
</dbReference>
<comment type="cofactor">
    <cofactor evidence="1 5">
        <name>pyridoxal 5'-phosphate</name>
        <dbReference type="ChEBI" id="CHEBI:597326"/>
    </cofactor>
</comment>
<accession>A0A2M6U915</accession>
<protein>
    <recommendedName>
        <fullName evidence="5">Aminotransferase</fullName>
        <ecNumber evidence="5">2.6.1.-</ecNumber>
    </recommendedName>
</protein>
<evidence type="ECO:0000256" key="1">
    <source>
        <dbReference type="ARBA" id="ARBA00001933"/>
    </source>
</evidence>
<evidence type="ECO:0000256" key="3">
    <source>
        <dbReference type="ARBA" id="ARBA00022679"/>
    </source>
</evidence>
<dbReference type="AlphaFoldDB" id="A0A2M6U915"/>
<keyword evidence="2 5" id="KW-0032">Aminotransferase</keyword>
<dbReference type="InterPro" id="IPR015422">
    <property type="entry name" value="PyrdxlP-dep_Trfase_small"/>
</dbReference>
<keyword evidence="8" id="KW-1185">Reference proteome</keyword>
<dbReference type="PROSITE" id="PS00105">
    <property type="entry name" value="AA_TRANSFER_CLASS_1"/>
    <property type="match status" value="1"/>
</dbReference>
<evidence type="ECO:0000259" key="6">
    <source>
        <dbReference type="Pfam" id="PF00155"/>
    </source>
</evidence>
<dbReference type="InterPro" id="IPR004838">
    <property type="entry name" value="NHTrfase_class1_PyrdxlP-BS"/>
</dbReference>
<dbReference type="InterPro" id="IPR015421">
    <property type="entry name" value="PyrdxlP-dep_Trfase_major"/>
</dbReference>
<reference evidence="7 8" key="1">
    <citation type="submission" date="2015-06" db="EMBL/GenBank/DDBJ databases">
        <title>Comparative genome analysis of nirS-carrying Bradyrhizobium sp. strains.</title>
        <authorList>
            <person name="Ishii S."/>
            <person name="Jang J."/>
            <person name="Nishizawa T."/>
            <person name="Senoo K."/>
        </authorList>
    </citation>
    <scope>NUCLEOTIDE SEQUENCE [LARGE SCALE GENOMIC DNA]</scope>
    <source>
        <strain evidence="7 8">TSA1</strain>
    </source>
</reference>
<evidence type="ECO:0000313" key="8">
    <source>
        <dbReference type="Proteomes" id="UP000228930"/>
    </source>
</evidence>
<dbReference type="Proteomes" id="UP000228930">
    <property type="component" value="Unassembled WGS sequence"/>
</dbReference>
<dbReference type="GO" id="GO:0008483">
    <property type="term" value="F:transaminase activity"/>
    <property type="evidence" value="ECO:0007669"/>
    <property type="project" value="UniProtKB-KW"/>
</dbReference>
<dbReference type="EC" id="2.6.1.-" evidence="5"/>
<dbReference type="PANTHER" id="PTHR42885:SF2">
    <property type="entry name" value="HISTIDINOL-PHOSPHATE AMINOTRANSFERASE"/>
    <property type="match status" value="1"/>
</dbReference>
<evidence type="ECO:0000256" key="2">
    <source>
        <dbReference type="ARBA" id="ARBA00022576"/>
    </source>
</evidence>
<organism evidence="7 8">
    <name type="scientific">Bradyrhizobium nitroreducens</name>
    <dbReference type="NCBI Taxonomy" id="709803"/>
    <lineage>
        <taxon>Bacteria</taxon>
        <taxon>Pseudomonadati</taxon>
        <taxon>Pseudomonadota</taxon>
        <taxon>Alphaproteobacteria</taxon>
        <taxon>Hyphomicrobiales</taxon>
        <taxon>Nitrobacteraceae</taxon>
        <taxon>Bradyrhizobium</taxon>
    </lineage>
</organism>
<proteinExistence type="inferred from homology"/>
<dbReference type="Pfam" id="PF00155">
    <property type="entry name" value="Aminotran_1_2"/>
    <property type="match status" value="1"/>
</dbReference>
<gene>
    <name evidence="7" type="ORF">TSA1_10255</name>
</gene>